<feature type="signal peptide" evidence="1">
    <location>
        <begin position="1"/>
        <end position="25"/>
    </location>
</feature>
<comment type="caution">
    <text evidence="3">The sequence shown here is derived from an EMBL/GenBank/DDBJ whole genome shotgun (WGS) entry which is preliminary data.</text>
</comment>
<name>A0ABU5SRH0_9CYAN</name>
<proteinExistence type="predicted"/>
<dbReference type="Gene3D" id="1.20.1260.10">
    <property type="match status" value="1"/>
</dbReference>
<dbReference type="PANTHER" id="PTHR36933:SF1">
    <property type="entry name" value="SLL0788 PROTEIN"/>
    <property type="match status" value="1"/>
</dbReference>
<evidence type="ECO:0000313" key="4">
    <source>
        <dbReference type="Proteomes" id="UP001302329"/>
    </source>
</evidence>
<sequence length="244" mass="26449">MTSFTFVTRLLGLVGALSLAAPTLAQDHGGMDHSGMDHGDHQVIPGKTIPSGAPPAHAGHAHDVGPAGATYDLRFIDGMVQHHTGALRMSEFVFDIGAPSVGALGKTIWRDQANEIRAMGLWRKAWFPQAPVYPVALAEGGDPGSLGGLTRMSQAQIDGMRMVGDAPTRDNRVVWFLEGMLHHHGGALIMAHDALAKSTNPTIRRFARQVIVAQRAEIIELRRMLATEGLRKPDYHRYDALFVL</sequence>
<evidence type="ECO:0000256" key="1">
    <source>
        <dbReference type="SAM" id="SignalP"/>
    </source>
</evidence>
<dbReference type="EMBL" id="JAYGHY010000002">
    <property type="protein sequence ID" value="MEA5441114.1"/>
    <property type="molecule type" value="Genomic_DNA"/>
</dbReference>
<protein>
    <submittedName>
        <fullName evidence="3">DUF305 domain-containing protein</fullName>
    </submittedName>
</protein>
<feature type="domain" description="DUF305" evidence="2">
    <location>
        <begin position="72"/>
        <end position="225"/>
    </location>
</feature>
<dbReference type="Proteomes" id="UP001302329">
    <property type="component" value="Unassembled WGS sequence"/>
</dbReference>
<organism evidence="3 4">
    <name type="scientific">Cyanobium gracile UHCC 0281</name>
    <dbReference type="NCBI Taxonomy" id="3110309"/>
    <lineage>
        <taxon>Bacteria</taxon>
        <taxon>Bacillati</taxon>
        <taxon>Cyanobacteriota</taxon>
        <taxon>Cyanophyceae</taxon>
        <taxon>Synechococcales</taxon>
        <taxon>Prochlorococcaceae</taxon>
        <taxon>Cyanobium</taxon>
    </lineage>
</organism>
<dbReference type="InterPro" id="IPR012347">
    <property type="entry name" value="Ferritin-like"/>
</dbReference>
<evidence type="ECO:0000259" key="2">
    <source>
        <dbReference type="Pfam" id="PF03713"/>
    </source>
</evidence>
<accession>A0ABU5SRH0</accession>
<dbReference type="InterPro" id="IPR005183">
    <property type="entry name" value="DUF305_CopM-like"/>
</dbReference>
<dbReference type="Pfam" id="PF03713">
    <property type="entry name" value="DUF305"/>
    <property type="match status" value="1"/>
</dbReference>
<dbReference type="RefSeq" id="WP_323355275.1">
    <property type="nucleotide sequence ID" value="NZ_JAYGHY010000002.1"/>
</dbReference>
<dbReference type="PANTHER" id="PTHR36933">
    <property type="entry name" value="SLL0788 PROTEIN"/>
    <property type="match status" value="1"/>
</dbReference>
<feature type="chain" id="PRO_5047455884" evidence="1">
    <location>
        <begin position="26"/>
        <end position="244"/>
    </location>
</feature>
<gene>
    <name evidence="3" type="ORF">VB739_00940</name>
</gene>
<evidence type="ECO:0000313" key="3">
    <source>
        <dbReference type="EMBL" id="MEA5441114.1"/>
    </source>
</evidence>
<reference evidence="3 4" key="1">
    <citation type="submission" date="2023-12" db="EMBL/GenBank/DDBJ databases">
        <title>Baltic Sea Cyanobacteria.</title>
        <authorList>
            <person name="Delbaje E."/>
            <person name="Fewer D.P."/>
            <person name="Shishido T.K."/>
        </authorList>
    </citation>
    <scope>NUCLEOTIDE SEQUENCE [LARGE SCALE GENOMIC DNA]</scope>
    <source>
        <strain evidence="3 4">UHCC 0281</strain>
    </source>
</reference>
<keyword evidence="1" id="KW-0732">Signal</keyword>
<keyword evidence="4" id="KW-1185">Reference proteome</keyword>